<dbReference type="AlphaFoldDB" id="A0AAW2YTV8"/>
<evidence type="ECO:0000256" key="3">
    <source>
        <dbReference type="ARBA" id="ARBA00022989"/>
    </source>
</evidence>
<evidence type="ECO:0000256" key="4">
    <source>
        <dbReference type="ARBA" id="ARBA00023136"/>
    </source>
</evidence>
<dbReference type="PANTHER" id="PTHR15371">
    <property type="entry name" value="TIM23"/>
    <property type="match status" value="1"/>
</dbReference>
<evidence type="ECO:0000256" key="1">
    <source>
        <dbReference type="ARBA" id="ARBA00004141"/>
    </source>
</evidence>
<comment type="subcellular location">
    <subcellularLocation>
        <location evidence="1">Membrane</location>
        <topology evidence="1">Multi-pass membrane protein</topology>
    </subcellularLocation>
</comment>
<keyword evidence="3" id="KW-1133">Transmembrane helix</keyword>
<evidence type="ECO:0000313" key="6">
    <source>
        <dbReference type="Proteomes" id="UP001431209"/>
    </source>
</evidence>
<dbReference type="EMBL" id="JAOPGA020000701">
    <property type="protein sequence ID" value="KAL0480858.1"/>
    <property type="molecule type" value="Genomic_DNA"/>
</dbReference>
<keyword evidence="2" id="KW-0812">Transmembrane</keyword>
<dbReference type="Proteomes" id="UP001431209">
    <property type="component" value="Unassembled WGS sequence"/>
</dbReference>
<dbReference type="PANTHER" id="PTHR15371:SF0">
    <property type="entry name" value="SD19278P"/>
    <property type="match status" value="1"/>
</dbReference>
<sequence>MQHQQAKQPVPVYLDTEEEKLFDNATYILGRAYAAAAATGLVYGTYHGLKYGESGSMRIRLNAVLNATGKRMVTYANNVGVMVILHQSIVLSSTKLRMMNNYPDLQEGKLYNRHWERIEEDPLQSVIAGAATGALYRCMHSWRRIGTGAVFGAVAATLYNFWTDKITLGEDFTEKKKQITENYSYDIAAPWKK</sequence>
<accession>A0AAW2YTV8</accession>
<comment type="caution">
    <text evidence="5">The sequence shown here is derived from an EMBL/GenBank/DDBJ whole genome shotgun (WGS) entry which is preliminary data.</text>
</comment>
<keyword evidence="4" id="KW-0472">Membrane</keyword>
<dbReference type="InterPro" id="IPR045238">
    <property type="entry name" value="Tim23-like"/>
</dbReference>
<gene>
    <name evidence="5" type="ORF">AKO1_004049</name>
</gene>
<evidence type="ECO:0000256" key="2">
    <source>
        <dbReference type="ARBA" id="ARBA00022692"/>
    </source>
</evidence>
<proteinExistence type="predicted"/>
<name>A0AAW2YTV8_9EUKA</name>
<dbReference type="GO" id="GO:0008320">
    <property type="term" value="F:protein transmembrane transporter activity"/>
    <property type="evidence" value="ECO:0007669"/>
    <property type="project" value="TreeGrafter"/>
</dbReference>
<dbReference type="GO" id="GO:0030150">
    <property type="term" value="P:protein import into mitochondrial matrix"/>
    <property type="evidence" value="ECO:0007669"/>
    <property type="project" value="TreeGrafter"/>
</dbReference>
<evidence type="ECO:0000313" key="5">
    <source>
        <dbReference type="EMBL" id="KAL0480858.1"/>
    </source>
</evidence>
<dbReference type="GO" id="GO:0005744">
    <property type="term" value="C:TIM23 mitochondrial import inner membrane translocase complex"/>
    <property type="evidence" value="ECO:0007669"/>
    <property type="project" value="TreeGrafter"/>
</dbReference>
<reference evidence="5 6" key="1">
    <citation type="submission" date="2024-03" db="EMBL/GenBank/DDBJ databases">
        <title>The Acrasis kona genome and developmental transcriptomes reveal deep origins of eukaryotic multicellular pathways.</title>
        <authorList>
            <person name="Sheikh S."/>
            <person name="Fu C.-J."/>
            <person name="Brown M.W."/>
            <person name="Baldauf S.L."/>
        </authorList>
    </citation>
    <scope>NUCLEOTIDE SEQUENCE [LARGE SCALE GENOMIC DNA]</scope>
    <source>
        <strain evidence="5 6">ATCC MYA-3509</strain>
    </source>
</reference>
<keyword evidence="6" id="KW-1185">Reference proteome</keyword>
<protein>
    <submittedName>
        <fullName evidence="5">Tim23</fullName>
    </submittedName>
</protein>
<dbReference type="Pfam" id="PF02466">
    <property type="entry name" value="Tim17"/>
    <property type="match status" value="1"/>
</dbReference>
<organism evidence="5 6">
    <name type="scientific">Acrasis kona</name>
    <dbReference type="NCBI Taxonomy" id="1008807"/>
    <lineage>
        <taxon>Eukaryota</taxon>
        <taxon>Discoba</taxon>
        <taxon>Heterolobosea</taxon>
        <taxon>Tetramitia</taxon>
        <taxon>Eutetramitia</taxon>
        <taxon>Acrasidae</taxon>
        <taxon>Acrasis</taxon>
    </lineage>
</organism>